<organism evidence="1 2">
    <name type="scientific">Artomyces pyxidatus</name>
    <dbReference type="NCBI Taxonomy" id="48021"/>
    <lineage>
        <taxon>Eukaryota</taxon>
        <taxon>Fungi</taxon>
        <taxon>Dikarya</taxon>
        <taxon>Basidiomycota</taxon>
        <taxon>Agaricomycotina</taxon>
        <taxon>Agaricomycetes</taxon>
        <taxon>Russulales</taxon>
        <taxon>Auriscalpiaceae</taxon>
        <taxon>Artomyces</taxon>
    </lineage>
</organism>
<reference evidence="1" key="2">
    <citation type="journal article" date="2022" name="New Phytol.">
        <title>Evolutionary transition to the ectomycorrhizal habit in the genomes of a hyperdiverse lineage of mushroom-forming fungi.</title>
        <authorList>
            <person name="Looney B."/>
            <person name="Miyauchi S."/>
            <person name="Morin E."/>
            <person name="Drula E."/>
            <person name="Courty P.E."/>
            <person name="Kohler A."/>
            <person name="Kuo A."/>
            <person name="LaButti K."/>
            <person name="Pangilinan J."/>
            <person name="Lipzen A."/>
            <person name="Riley R."/>
            <person name="Andreopoulos W."/>
            <person name="He G."/>
            <person name="Johnson J."/>
            <person name="Nolan M."/>
            <person name="Tritt A."/>
            <person name="Barry K.W."/>
            <person name="Grigoriev I.V."/>
            <person name="Nagy L.G."/>
            <person name="Hibbett D."/>
            <person name="Henrissat B."/>
            <person name="Matheny P.B."/>
            <person name="Labbe J."/>
            <person name="Martin F.M."/>
        </authorList>
    </citation>
    <scope>NUCLEOTIDE SEQUENCE</scope>
    <source>
        <strain evidence="1">HHB10654</strain>
    </source>
</reference>
<gene>
    <name evidence="1" type="ORF">BV25DRAFT_1832481</name>
</gene>
<keyword evidence="2" id="KW-1185">Reference proteome</keyword>
<dbReference type="EMBL" id="MU277268">
    <property type="protein sequence ID" value="KAI0056250.1"/>
    <property type="molecule type" value="Genomic_DNA"/>
</dbReference>
<name>A0ACB8SJY7_9AGAM</name>
<dbReference type="Proteomes" id="UP000814140">
    <property type="component" value="Unassembled WGS sequence"/>
</dbReference>
<evidence type="ECO:0000313" key="2">
    <source>
        <dbReference type="Proteomes" id="UP000814140"/>
    </source>
</evidence>
<reference evidence="1" key="1">
    <citation type="submission" date="2021-03" db="EMBL/GenBank/DDBJ databases">
        <authorList>
            <consortium name="DOE Joint Genome Institute"/>
            <person name="Ahrendt S."/>
            <person name="Looney B.P."/>
            <person name="Miyauchi S."/>
            <person name="Morin E."/>
            <person name="Drula E."/>
            <person name="Courty P.E."/>
            <person name="Chicoki N."/>
            <person name="Fauchery L."/>
            <person name="Kohler A."/>
            <person name="Kuo A."/>
            <person name="Labutti K."/>
            <person name="Pangilinan J."/>
            <person name="Lipzen A."/>
            <person name="Riley R."/>
            <person name="Andreopoulos W."/>
            <person name="He G."/>
            <person name="Johnson J."/>
            <person name="Barry K.W."/>
            <person name="Grigoriev I.V."/>
            <person name="Nagy L."/>
            <person name="Hibbett D."/>
            <person name="Henrissat B."/>
            <person name="Matheny P.B."/>
            <person name="Labbe J."/>
            <person name="Martin F."/>
        </authorList>
    </citation>
    <scope>NUCLEOTIDE SEQUENCE</scope>
    <source>
        <strain evidence="1">HHB10654</strain>
    </source>
</reference>
<accession>A0ACB8SJY7</accession>
<proteinExistence type="predicted"/>
<comment type="caution">
    <text evidence="1">The sequence shown here is derived from an EMBL/GenBank/DDBJ whole genome shotgun (WGS) entry which is preliminary data.</text>
</comment>
<evidence type="ECO:0000313" key="1">
    <source>
        <dbReference type="EMBL" id="KAI0056250.1"/>
    </source>
</evidence>
<sequence>MTVFSNGHTKEAHPPVNPHAHPAAHPQNGHLQNGHPQRVVELHHSDARKMRMLHPMEHPDFQYSRCSGRKRGVCIGINYIGQSSELHGCINDAKDACDFLVDHYNYSRTEVRVLTDDAEEPDNLPTRANIEAAMQWLVEDAQTHDSLFIHYSGHGGWSKNRQKDKGHMCDEMIFPLDYKHAGTILDDELHEALIIPLPSGCRLTAVFDSCHSASVLDLTWRYHSNGQAKRVTVSPKFVSEKSTPGDVMCWSGSKDEEESADVSVGGLAVGAMSYAFLKVLKANPDITYEDLLRCLRHETQKYDQKPQLSASHQMDVDRKFVM</sequence>
<protein>
    <submittedName>
        <fullName evidence="1">Uncharacterized protein</fullName>
    </submittedName>
</protein>